<dbReference type="SUPFAM" id="SSF53335">
    <property type="entry name" value="S-adenosyl-L-methionine-dependent methyltransferases"/>
    <property type="match status" value="1"/>
</dbReference>
<dbReference type="Pfam" id="PF13578">
    <property type="entry name" value="Methyltransf_24"/>
    <property type="match status" value="1"/>
</dbReference>
<sequence length="273" mass="31868">MEHKVIINDYSNYTPKRRESLASSRIRELLDNYHLENQLKIESTLQGFLEFKEQLCQIRRDCMPNRPQAPNWINGWLPGADALSLYGYTAMKNPRHYVEIGSGNSTKFVRQAIKDHDLQTRIISIDPCPRAEIDAICDEVVRAPLEDLETDFFSILEEGDVFFIDNSHRSFQNSDVTVFFTEILPTLRAGITIGIHDIYLPFDYPNEWADRFYNEQYLLCCYLLGGMKGLEIELPLVYLYYCTESMQLLNDLWTDERMEGVERHGAAFWLRTV</sequence>
<dbReference type="Gene3D" id="3.40.50.150">
    <property type="entry name" value="Vaccinia Virus protein VP39"/>
    <property type="match status" value="1"/>
</dbReference>
<protein>
    <submittedName>
        <fullName evidence="1">Methyltransferase domain-containing protein</fullName>
    </submittedName>
</protein>
<accession>A0AAQ1KE84</accession>
<dbReference type="Proteomes" id="UP000183385">
    <property type="component" value="Unassembled WGS sequence"/>
</dbReference>
<dbReference type="AlphaFoldDB" id="A0AAQ1KE84"/>
<dbReference type="GO" id="GO:0032259">
    <property type="term" value="P:methylation"/>
    <property type="evidence" value="ECO:0007669"/>
    <property type="project" value="UniProtKB-KW"/>
</dbReference>
<dbReference type="GO" id="GO:0008168">
    <property type="term" value="F:methyltransferase activity"/>
    <property type="evidence" value="ECO:0007669"/>
    <property type="project" value="UniProtKB-KW"/>
</dbReference>
<evidence type="ECO:0000313" key="1">
    <source>
        <dbReference type="EMBL" id="SFC27311.1"/>
    </source>
</evidence>
<keyword evidence="2" id="KW-1185">Reference proteome</keyword>
<reference evidence="1 2" key="1">
    <citation type="submission" date="2016-10" db="EMBL/GenBank/DDBJ databases">
        <authorList>
            <person name="Varghese N."/>
            <person name="Submissions S."/>
        </authorList>
    </citation>
    <scope>NUCLEOTIDE SEQUENCE [LARGE SCALE GENOMIC DNA]</scope>
    <source>
        <strain evidence="1 2">LMG 18378</strain>
    </source>
</reference>
<dbReference type="EMBL" id="FOLS01000004">
    <property type="protein sequence ID" value="SFC27311.1"/>
    <property type="molecule type" value="Genomic_DNA"/>
</dbReference>
<dbReference type="InterPro" id="IPR029063">
    <property type="entry name" value="SAM-dependent_MTases_sf"/>
</dbReference>
<keyword evidence="1" id="KW-0489">Methyltransferase</keyword>
<proteinExistence type="predicted"/>
<gene>
    <name evidence="1" type="ORF">SAMN05216577_10454</name>
</gene>
<name>A0AAQ1KE84_9PSED</name>
<organism evidence="1 2">
    <name type="scientific">Pseudomonas citronellolis</name>
    <dbReference type="NCBI Taxonomy" id="53408"/>
    <lineage>
        <taxon>Bacteria</taxon>
        <taxon>Pseudomonadati</taxon>
        <taxon>Pseudomonadota</taxon>
        <taxon>Gammaproteobacteria</taxon>
        <taxon>Pseudomonadales</taxon>
        <taxon>Pseudomonadaceae</taxon>
        <taxon>Pseudomonas</taxon>
    </lineage>
</organism>
<dbReference type="RefSeq" id="WP_083426723.1">
    <property type="nucleotide sequence ID" value="NZ_BGPP01000008.1"/>
</dbReference>
<keyword evidence="1" id="KW-0808">Transferase</keyword>
<comment type="caution">
    <text evidence="1">The sequence shown here is derived from an EMBL/GenBank/DDBJ whole genome shotgun (WGS) entry which is preliminary data.</text>
</comment>
<evidence type="ECO:0000313" key="2">
    <source>
        <dbReference type="Proteomes" id="UP000183385"/>
    </source>
</evidence>